<dbReference type="Gene3D" id="3.40.1160.10">
    <property type="entry name" value="Acetylglutamate kinase-like"/>
    <property type="match status" value="1"/>
</dbReference>
<proteinExistence type="inferred from homology"/>
<feature type="domain" description="ACT" evidence="16">
    <location>
        <begin position="390"/>
        <end position="453"/>
    </location>
</feature>
<dbReference type="InterPro" id="IPR005260">
    <property type="entry name" value="Asp_kin_monofn"/>
</dbReference>
<evidence type="ECO:0000313" key="17">
    <source>
        <dbReference type="EMBL" id="SOC38420.1"/>
    </source>
</evidence>
<evidence type="ECO:0000256" key="2">
    <source>
        <dbReference type="ARBA" id="ARBA00004766"/>
    </source>
</evidence>
<evidence type="ECO:0000256" key="3">
    <source>
        <dbReference type="ARBA" id="ARBA00004986"/>
    </source>
</evidence>
<dbReference type="EMBL" id="OBQF01000001">
    <property type="protein sequence ID" value="SOC38420.1"/>
    <property type="molecule type" value="Genomic_DNA"/>
</dbReference>
<dbReference type="OrthoDB" id="9799110at2"/>
<dbReference type="PIRSF" id="PIRSF000726">
    <property type="entry name" value="Asp_kin"/>
    <property type="match status" value="1"/>
</dbReference>
<evidence type="ECO:0000256" key="13">
    <source>
        <dbReference type="PIRSR" id="PIRSR000726-1"/>
    </source>
</evidence>
<dbReference type="FunFam" id="3.30.2130.10:FF:000001">
    <property type="entry name" value="Bifunctional aspartokinase/homoserine dehydrogenase"/>
    <property type="match status" value="1"/>
</dbReference>
<evidence type="ECO:0000256" key="9">
    <source>
        <dbReference type="ARBA" id="ARBA00022840"/>
    </source>
</evidence>
<evidence type="ECO:0000313" key="18">
    <source>
        <dbReference type="Proteomes" id="UP000219412"/>
    </source>
</evidence>
<dbReference type="UniPathway" id="UPA00050">
    <property type="reaction ID" value="UER00461"/>
</dbReference>
<dbReference type="FunFam" id="3.40.1160.10:FF:000027">
    <property type="entry name" value="Aspartokinase"/>
    <property type="match status" value="1"/>
</dbReference>
<gene>
    <name evidence="17" type="ORF">SAMN05878391_0407</name>
</gene>
<feature type="binding site" evidence="13">
    <location>
        <position position="119"/>
    </location>
    <ligand>
        <name>substrate</name>
    </ligand>
</feature>
<comment type="similarity">
    <text evidence="5 14">Belongs to the aspartokinase family.</text>
</comment>
<sequence length="453" mass="50192">MKVAKFGGSSLSSSNQLKKVSKIIQNDPDIGAVVVSAPGRRFDDDIKVTDLLIALHANKITGLPYNEALDAILSRYEEILTGLGIDLVMLEKFRNTILSYLQNISDNARLLDALKSCGEDFNAQMLAEYLTAEGTPAKYYSPEEAGIYVTDEASNAHLLNESYDNIARLKDAEEVIVIPGFFGISKNGNIVTFPRGGSDISGAIVARGLDAEIYENYTDQSHIYSAHPGFIDNPHAIEELTYREMRELSYSGFGIFHDEALEPLYQVEIPVMIKNTNAPHIEGTKIVAKRELLKDIPVIGISCDVGFTAISVKDYLMNRQVGYMRKLLQVFENHRVSVEHMPSGIDNISIIVRNRNLDGSNKVEQITEDINDQLEPEKVETEGDLALLVIVGEGMEYTVGLANKATKALTENGINIRMMNQGASESSMVFAVKMSDYQKALNAVYNEYFRNVN</sequence>
<evidence type="ECO:0000256" key="5">
    <source>
        <dbReference type="ARBA" id="ARBA00010122"/>
    </source>
</evidence>
<dbReference type="PANTHER" id="PTHR21499">
    <property type="entry name" value="ASPARTATE KINASE"/>
    <property type="match status" value="1"/>
</dbReference>
<dbReference type="InterPro" id="IPR001048">
    <property type="entry name" value="Asp/Glu/Uridylate_kinase"/>
</dbReference>
<comment type="function">
    <text evidence="1">Catalyzes the phosphorylation of the beta-carboxyl group of aspartic acid with ATP to yield 4-phospho-L-aspartate, which is involved in the branched biosynthetic pathway leading to the biosynthesis of amino acids threonine, isoleucine and methionine.</text>
</comment>
<dbReference type="GO" id="GO:0009089">
    <property type="term" value="P:lysine biosynthetic process via diaminopimelate"/>
    <property type="evidence" value="ECO:0007669"/>
    <property type="project" value="UniProtKB-UniPathway"/>
</dbReference>
<keyword evidence="15" id="KW-0028">Amino-acid biosynthesis</keyword>
<comment type="catalytic activity">
    <reaction evidence="12 14">
        <text>L-aspartate + ATP = 4-phospho-L-aspartate + ADP</text>
        <dbReference type="Rhea" id="RHEA:23776"/>
        <dbReference type="ChEBI" id="CHEBI:29991"/>
        <dbReference type="ChEBI" id="CHEBI:30616"/>
        <dbReference type="ChEBI" id="CHEBI:57535"/>
        <dbReference type="ChEBI" id="CHEBI:456216"/>
        <dbReference type="EC" id="2.7.2.4"/>
    </reaction>
</comment>
<dbReference type="SUPFAM" id="SSF55021">
    <property type="entry name" value="ACT-like"/>
    <property type="match status" value="2"/>
</dbReference>
<dbReference type="InterPro" id="IPR002912">
    <property type="entry name" value="ACT_dom"/>
</dbReference>
<dbReference type="Proteomes" id="UP000219412">
    <property type="component" value="Unassembled WGS sequence"/>
</dbReference>
<dbReference type="GO" id="GO:0005829">
    <property type="term" value="C:cytosol"/>
    <property type="evidence" value="ECO:0007669"/>
    <property type="project" value="TreeGrafter"/>
</dbReference>
<evidence type="ECO:0000259" key="16">
    <source>
        <dbReference type="PROSITE" id="PS51671"/>
    </source>
</evidence>
<keyword evidence="11" id="KW-0457">Lysine biosynthesis</keyword>
<dbReference type="RefSeq" id="WP_097038604.1">
    <property type="nucleotide sequence ID" value="NZ_OBQF01000001.1"/>
</dbReference>
<dbReference type="NCBIfam" id="TIGR00657">
    <property type="entry name" value="asp_kinases"/>
    <property type="match status" value="1"/>
</dbReference>
<keyword evidence="9 13" id="KW-0067">ATP-binding</keyword>
<dbReference type="PANTHER" id="PTHR21499:SF67">
    <property type="entry name" value="ASPARTOKINASE 3"/>
    <property type="match status" value="1"/>
</dbReference>
<evidence type="ECO:0000256" key="14">
    <source>
        <dbReference type="RuleBase" id="RU003448"/>
    </source>
</evidence>
<dbReference type="UniPathway" id="UPA00034">
    <property type="reaction ID" value="UER00015"/>
</dbReference>
<dbReference type="GO" id="GO:0009088">
    <property type="term" value="P:threonine biosynthetic process"/>
    <property type="evidence" value="ECO:0007669"/>
    <property type="project" value="UniProtKB-UniPathway"/>
</dbReference>
<accession>A0A285U932</accession>
<dbReference type="NCBIfam" id="NF006540">
    <property type="entry name" value="PRK09034.1"/>
    <property type="match status" value="1"/>
</dbReference>
<evidence type="ECO:0000256" key="10">
    <source>
        <dbReference type="ARBA" id="ARBA00022915"/>
    </source>
</evidence>
<evidence type="ECO:0000256" key="7">
    <source>
        <dbReference type="ARBA" id="ARBA00022741"/>
    </source>
</evidence>
<evidence type="ECO:0000256" key="6">
    <source>
        <dbReference type="ARBA" id="ARBA00022679"/>
    </source>
</evidence>
<comment type="pathway">
    <text evidence="2 15">Amino-acid biosynthesis; L-lysine biosynthesis via DAP pathway; (S)-tetrahydrodipicolinate from L-aspartate: step 1/4.</text>
</comment>
<keyword evidence="8 14" id="KW-0418">Kinase</keyword>
<evidence type="ECO:0000256" key="8">
    <source>
        <dbReference type="ARBA" id="ARBA00022777"/>
    </source>
</evidence>
<evidence type="ECO:0000256" key="4">
    <source>
        <dbReference type="ARBA" id="ARBA00005139"/>
    </source>
</evidence>
<comment type="pathway">
    <text evidence="3 15">Amino-acid biosynthesis; L-methionine biosynthesis via de novo pathway; L-homoserine from L-aspartate: step 1/3.</text>
</comment>
<organism evidence="17 18">
    <name type="scientific">Salinicoccus kekensis</name>
    <dbReference type="NCBI Taxonomy" id="714307"/>
    <lineage>
        <taxon>Bacteria</taxon>
        <taxon>Bacillati</taxon>
        <taxon>Bacillota</taxon>
        <taxon>Bacilli</taxon>
        <taxon>Bacillales</taxon>
        <taxon>Staphylococcaceae</taxon>
        <taxon>Salinicoccus</taxon>
    </lineage>
</organism>
<evidence type="ECO:0000256" key="12">
    <source>
        <dbReference type="ARBA" id="ARBA00047872"/>
    </source>
</evidence>
<dbReference type="GO" id="GO:0019877">
    <property type="term" value="P:diaminopimelate biosynthetic process"/>
    <property type="evidence" value="ECO:0007669"/>
    <property type="project" value="UniProtKB-KW"/>
</dbReference>
<dbReference type="UniPathway" id="UPA00051">
    <property type="reaction ID" value="UER00462"/>
</dbReference>
<keyword evidence="10" id="KW-0220">Diaminopimelate biosynthesis</keyword>
<keyword evidence="6 14" id="KW-0808">Transferase</keyword>
<reference evidence="18" key="1">
    <citation type="submission" date="2017-08" db="EMBL/GenBank/DDBJ databases">
        <authorList>
            <person name="Varghese N."/>
            <person name="Submissions S."/>
        </authorList>
    </citation>
    <scope>NUCLEOTIDE SEQUENCE [LARGE SCALE GENOMIC DNA]</scope>
    <source>
        <strain evidence="18">DSM 23173</strain>
    </source>
</reference>
<protein>
    <recommendedName>
        <fullName evidence="14">Aspartokinase</fullName>
        <ecNumber evidence="14">2.7.2.4</ecNumber>
    </recommendedName>
</protein>
<keyword evidence="7 13" id="KW-0547">Nucleotide-binding</keyword>
<feature type="binding site" evidence="13">
    <location>
        <begin position="218"/>
        <end position="219"/>
    </location>
    <ligand>
        <name>ATP</name>
        <dbReference type="ChEBI" id="CHEBI:30616"/>
    </ligand>
</feature>
<dbReference type="PROSITE" id="PS00324">
    <property type="entry name" value="ASPARTOKINASE"/>
    <property type="match status" value="1"/>
</dbReference>
<dbReference type="Pfam" id="PF22468">
    <property type="entry name" value="ACT_9"/>
    <property type="match status" value="1"/>
</dbReference>
<name>A0A285U932_9STAP</name>
<dbReference type="AlphaFoldDB" id="A0A285U932"/>
<evidence type="ECO:0000256" key="11">
    <source>
        <dbReference type="ARBA" id="ARBA00023154"/>
    </source>
</evidence>
<dbReference type="GO" id="GO:0004072">
    <property type="term" value="F:aspartate kinase activity"/>
    <property type="evidence" value="ECO:0007669"/>
    <property type="project" value="UniProtKB-EC"/>
</dbReference>
<dbReference type="Pfam" id="PF00696">
    <property type="entry name" value="AA_kinase"/>
    <property type="match status" value="1"/>
</dbReference>
<dbReference type="InterPro" id="IPR018042">
    <property type="entry name" value="Aspartate_kinase_CS"/>
</dbReference>
<dbReference type="InterPro" id="IPR042199">
    <property type="entry name" value="AsparK_Bifunc_asparK/hSer_DH"/>
</dbReference>
<evidence type="ECO:0000256" key="1">
    <source>
        <dbReference type="ARBA" id="ARBA00003121"/>
    </source>
</evidence>
<dbReference type="PROSITE" id="PS51671">
    <property type="entry name" value="ACT"/>
    <property type="match status" value="1"/>
</dbReference>
<dbReference type="Gene3D" id="3.30.2130.10">
    <property type="entry name" value="VC0802-like"/>
    <property type="match status" value="1"/>
</dbReference>
<comment type="pathway">
    <text evidence="4 15">Amino-acid biosynthesis; L-threonine biosynthesis; L-threonine from L-aspartate: step 1/5.</text>
</comment>
<dbReference type="GO" id="GO:0005524">
    <property type="term" value="F:ATP binding"/>
    <property type="evidence" value="ECO:0007669"/>
    <property type="project" value="UniProtKB-KW"/>
</dbReference>
<dbReference type="InterPro" id="IPR036393">
    <property type="entry name" value="AceGlu_kinase-like_sf"/>
</dbReference>
<dbReference type="InterPro" id="IPR045865">
    <property type="entry name" value="ACT-like_dom_sf"/>
</dbReference>
<dbReference type="InterPro" id="IPR001341">
    <property type="entry name" value="Asp_kinase"/>
</dbReference>
<evidence type="ECO:0000256" key="15">
    <source>
        <dbReference type="RuleBase" id="RU004249"/>
    </source>
</evidence>
<keyword evidence="18" id="KW-1185">Reference proteome</keyword>
<dbReference type="SUPFAM" id="SSF53633">
    <property type="entry name" value="Carbamate kinase-like"/>
    <property type="match status" value="1"/>
</dbReference>
<feature type="binding site" evidence="13">
    <location>
        <position position="224"/>
    </location>
    <ligand>
        <name>ATP</name>
        <dbReference type="ChEBI" id="CHEBI:30616"/>
    </ligand>
</feature>
<dbReference type="GO" id="GO:0009090">
    <property type="term" value="P:homoserine biosynthetic process"/>
    <property type="evidence" value="ECO:0007669"/>
    <property type="project" value="TreeGrafter"/>
</dbReference>
<dbReference type="Gene3D" id="1.20.120.1320">
    <property type="entry name" value="Aspartokinase, catalytic domain"/>
    <property type="match status" value="1"/>
</dbReference>
<dbReference type="EC" id="2.7.2.4" evidence="14"/>
<dbReference type="InterPro" id="IPR054352">
    <property type="entry name" value="ACT_Aspartokinase"/>
</dbReference>